<organism evidence="4 5">
    <name type="scientific">Mytilus edulis</name>
    <name type="common">Blue mussel</name>
    <dbReference type="NCBI Taxonomy" id="6550"/>
    <lineage>
        <taxon>Eukaryota</taxon>
        <taxon>Metazoa</taxon>
        <taxon>Spiralia</taxon>
        <taxon>Lophotrochozoa</taxon>
        <taxon>Mollusca</taxon>
        <taxon>Bivalvia</taxon>
        <taxon>Autobranchia</taxon>
        <taxon>Pteriomorphia</taxon>
        <taxon>Mytilida</taxon>
        <taxon>Mytiloidea</taxon>
        <taxon>Mytilidae</taxon>
        <taxon>Mytilinae</taxon>
        <taxon>Mytilus</taxon>
    </lineage>
</organism>
<evidence type="ECO:0000256" key="2">
    <source>
        <dbReference type="SAM" id="MobiDB-lite"/>
    </source>
</evidence>
<keyword evidence="1" id="KW-0862">Zinc</keyword>
<sequence>MAKSNEESQGEEKMASYADATKTDPKTTSSSTMTGVKPVFVQEIDVFGSLTDRVTTKTLYLTNVEMYQTLGYSVEARSIIGLQRIRGLWRIYLDCESARDHLICKGVEIRGKQINIYSRNPRVTTHENIDTVRFRVKDVPLSADDGQILRALEERNCVIMNHFRERLSNCPNDWVCKSCGKEGHKQIDCVENDLSDNTQHPNEQQSTNENTNDAEGTTEENDTTQQPNHTDDPSTNSEHESTSVHEEDIDMSQLVTSLEAEQRKRKKVKEREKNKTNSNHLICIGATGICINSS</sequence>
<dbReference type="GO" id="GO:0003676">
    <property type="term" value="F:nucleic acid binding"/>
    <property type="evidence" value="ECO:0007669"/>
    <property type="project" value="InterPro"/>
</dbReference>
<name>A0A8S3T2Y0_MYTED</name>
<evidence type="ECO:0000256" key="1">
    <source>
        <dbReference type="PROSITE-ProRule" id="PRU00047"/>
    </source>
</evidence>
<dbReference type="InterPro" id="IPR001878">
    <property type="entry name" value="Znf_CCHC"/>
</dbReference>
<feature type="region of interest" description="Disordered" evidence="2">
    <location>
        <begin position="1"/>
        <end position="32"/>
    </location>
</feature>
<comment type="caution">
    <text evidence="4">The sequence shown here is derived from an EMBL/GenBank/DDBJ whole genome shotgun (WGS) entry which is preliminary data.</text>
</comment>
<dbReference type="PROSITE" id="PS50158">
    <property type="entry name" value="ZF_CCHC"/>
    <property type="match status" value="1"/>
</dbReference>
<protein>
    <recommendedName>
        <fullName evidence="3">CCHC-type domain-containing protein</fullName>
    </recommendedName>
</protein>
<dbReference type="OrthoDB" id="3863715at2759"/>
<proteinExistence type="predicted"/>
<feature type="region of interest" description="Disordered" evidence="2">
    <location>
        <begin position="193"/>
        <end position="275"/>
    </location>
</feature>
<feature type="compositionally biased region" description="Basic and acidic residues" evidence="2">
    <location>
        <begin position="1"/>
        <end position="14"/>
    </location>
</feature>
<keyword evidence="5" id="KW-1185">Reference proteome</keyword>
<feature type="compositionally biased region" description="Basic and acidic residues" evidence="2">
    <location>
        <begin position="229"/>
        <end position="246"/>
    </location>
</feature>
<dbReference type="AlphaFoldDB" id="A0A8S3T2Y0"/>
<dbReference type="EMBL" id="CAJPWZ010001782">
    <property type="protein sequence ID" value="CAG2223299.1"/>
    <property type="molecule type" value="Genomic_DNA"/>
</dbReference>
<accession>A0A8S3T2Y0</accession>
<evidence type="ECO:0000313" key="5">
    <source>
        <dbReference type="Proteomes" id="UP000683360"/>
    </source>
</evidence>
<keyword evidence="1" id="KW-0479">Metal-binding</keyword>
<dbReference type="GO" id="GO:0008270">
    <property type="term" value="F:zinc ion binding"/>
    <property type="evidence" value="ECO:0007669"/>
    <property type="project" value="UniProtKB-KW"/>
</dbReference>
<keyword evidence="1" id="KW-0863">Zinc-finger</keyword>
<reference evidence="4" key="1">
    <citation type="submission" date="2021-03" db="EMBL/GenBank/DDBJ databases">
        <authorList>
            <person name="Bekaert M."/>
        </authorList>
    </citation>
    <scope>NUCLEOTIDE SEQUENCE</scope>
</reference>
<evidence type="ECO:0000259" key="3">
    <source>
        <dbReference type="PROSITE" id="PS50158"/>
    </source>
</evidence>
<dbReference type="Proteomes" id="UP000683360">
    <property type="component" value="Unassembled WGS sequence"/>
</dbReference>
<gene>
    <name evidence="4" type="ORF">MEDL_36593</name>
</gene>
<feature type="domain" description="CCHC-type" evidence="3">
    <location>
        <begin position="176"/>
        <end position="189"/>
    </location>
</feature>
<evidence type="ECO:0000313" key="4">
    <source>
        <dbReference type="EMBL" id="CAG2223299.1"/>
    </source>
</evidence>
<feature type="compositionally biased region" description="Polar residues" evidence="2">
    <location>
        <begin position="195"/>
        <end position="215"/>
    </location>
</feature>